<comment type="subcellular location">
    <subcellularLocation>
        <location evidence="3">Cell membrane</location>
        <topology evidence="3">Lipid-anchor</topology>
        <topology evidence="3">GPI-anchor</topology>
    </subcellularLocation>
    <subcellularLocation>
        <location evidence="2">Cell projection</location>
        <location evidence="2">Dendrite</location>
    </subcellularLocation>
    <subcellularLocation>
        <location evidence="1">Endoplasmic reticulum</location>
    </subcellularLocation>
</comment>
<evidence type="ECO:0000256" key="11">
    <source>
        <dbReference type="ARBA" id="ARBA00023273"/>
    </source>
</evidence>
<keyword evidence="6 15" id="KW-0732">Signal</keyword>
<dbReference type="SMART" id="SM00134">
    <property type="entry name" value="LU"/>
    <property type="match status" value="1"/>
</dbReference>
<proteinExistence type="predicted"/>
<evidence type="ECO:0000256" key="6">
    <source>
        <dbReference type="ARBA" id="ARBA00022729"/>
    </source>
</evidence>
<dbReference type="SUPFAM" id="SSF57302">
    <property type="entry name" value="Snake toxin-like"/>
    <property type="match status" value="1"/>
</dbReference>
<dbReference type="GO" id="GO:0098552">
    <property type="term" value="C:side of membrane"/>
    <property type="evidence" value="ECO:0007669"/>
    <property type="project" value="UniProtKB-KW"/>
</dbReference>
<organism evidence="17 18">
    <name type="scientific">Phascolarctos cinereus</name>
    <name type="common">Koala</name>
    <dbReference type="NCBI Taxonomy" id="38626"/>
    <lineage>
        <taxon>Eukaryota</taxon>
        <taxon>Metazoa</taxon>
        <taxon>Chordata</taxon>
        <taxon>Craniata</taxon>
        <taxon>Vertebrata</taxon>
        <taxon>Euteleostomi</taxon>
        <taxon>Mammalia</taxon>
        <taxon>Metatheria</taxon>
        <taxon>Diprotodontia</taxon>
        <taxon>Phascolarctidae</taxon>
        <taxon>Phascolarctos</taxon>
    </lineage>
</organism>
<keyword evidence="5" id="KW-0336">GPI-anchor</keyword>
<dbReference type="Gene3D" id="2.10.60.10">
    <property type="entry name" value="CD59"/>
    <property type="match status" value="1"/>
</dbReference>
<keyword evidence="9" id="KW-1015">Disulfide bond</keyword>
<keyword evidence="11" id="KW-0966">Cell projection</keyword>
<dbReference type="AlphaFoldDB" id="A0A6P5KZ16"/>
<evidence type="ECO:0000256" key="7">
    <source>
        <dbReference type="ARBA" id="ARBA00022824"/>
    </source>
</evidence>
<evidence type="ECO:0000256" key="4">
    <source>
        <dbReference type="ARBA" id="ARBA00022475"/>
    </source>
</evidence>
<sequence>MKSFLVMFLVTIIMTKQLAQALDCHVCTANDNDCLNPVRCPGLVIYCKTIRAYSPAVVYKSCAASCTKDGVEEIQIKQNAKVSCCQTDLCNGAASRSSGLILTGLLSVFWGLFTLGL</sequence>
<evidence type="ECO:0000256" key="8">
    <source>
        <dbReference type="ARBA" id="ARBA00023136"/>
    </source>
</evidence>
<accession>A0A6P5KZ16</accession>
<evidence type="ECO:0000256" key="5">
    <source>
        <dbReference type="ARBA" id="ARBA00022622"/>
    </source>
</evidence>
<name>A0A6P5KZ16_PHACI</name>
<evidence type="ECO:0000256" key="2">
    <source>
        <dbReference type="ARBA" id="ARBA00004279"/>
    </source>
</evidence>
<keyword evidence="12" id="KW-0449">Lipoprotein</keyword>
<evidence type="ECO:0000256" key="14">
    <source>
        <dbReference type="ARBA" id="ARBA00046832"/>
    </source>
</evidence>
<feature type="signal peptide" evidence="15">
    <location>
        <begin position="1"/>
        <end position="21"/>
    </location>
</feature>
<dbReference type="GO" id="GO:0030425">
    <property type="term" value="C:dendrite"/>
    <property type="evidence" value="ECO:0007669"/>
    <property type="project" value="UniProtKB-SubCell"/>
</dbReference>
<feature type="chain" id="PRO_5027730714" description="Ly-6/neurotoxin-like protein 1" evidence="15">
    <location>
        <begin position="22"/>
        <end position="117"/>
    </location>
</feature>
<reference evidence="18" key="1">
    <citation type="submission" date="2025-08" db="UniProtKB">
        <authorList>
            <consortium name="RefSeq"/>
        </authorList>
    </citation>
    <scope>IDENTIFICATION</scope>
    <source>
        <tissue evidence="18">Spleen</tissue>
    </source>
</reference>
<dbReference type="FunFam" id="2.10.60.10:FF:000003">
    <property type="entry name" value="lymphocyte antigen 6E isoform X1"/>
    <property type="match status" value="1"/>
</dbReference>
<evidence type="ECO:0000259" key="16">
    <source>
        <dbReference type="SMART" id="SM00134"/>
    </source>
</evidence>
<protein>
    <recommendedName>
        <fullName evidence="13">Ly-6/neurotoxin-like protein 1</fullName>
    </recommendedName>
</protein>
<evidence type="ECO:0000256" key="1">
    <source>
        <dbReference type="ARBA" id="ARBA00004240"/>
    </source>
</evidence>
<dbReference type="InterPro" id="IPR016054">
    <property type="entry name" value="LY6_UPA_recep-like"/>
</dbReference>
<gene>
    <name evidence="18" type="primary">LOC110214211</name>
</gene>
<keyword evidence="10" id="KW-0325">Glycoprotein</keyword>
<dbReference type="Pfam" id="PF00087">
    <property type="entry name" value="Toxin_TOLIP"/>
    <property type="match status" value="1"/>
</dbReference>
<dbReference type="InterPro" id="IPR051110">
    <property type="entry name" value="Ly-6/neurotoxin-like_GPI-ap"/>
</dbReference>
<evidence type="ECO:0000256" key="9">
    <source>
        <dbReference type="ARBA" id="ARBA00023157"/>
    </source>
</evidence>
<keyword evidence="4" id="KW-1003">Cell membrane</keyword>
<dbReference type="GO" id="GO:0005783">
    <property type="term" value="C:endoplasmic reticulum"/>
    <property type="evidence" value="ECO:0007669"/>
    <property type="project" value="UniProtKB-SubCell"/>
</dbReference>
<dbReference type="RefSeq" id="XP_020850662.1">
    <property type="nucleotide sequence ID" value="XM_020995003.1"/>
</dbReference>
<evidence type="ECO:0000256" key="3">
    <source>
        <dbReference type="ARBA" id="ARBA00004609"/>
    </source>
</evidence>
<evidence type="ECO:0000256" key="15">
    <source>
        <dbReference type="SAM" id="SignalP"/>
    </source>
</evidence>
<dbReference type="InParanoid" id="A0A6P5KZ16"/>
<dbReference type="Proteomes" id="UP000515140">
    <property type="component" value="Unplaced"/>
</dbReference>
<evidence type="ECO:0000256" key="10">
    <source>
        <dbReference type="ARBA" id="ARBA00023180"/>
    </source>
</evidence>
<feature type="domain" description="UPAR/Ly6" evidence="16">
    <location>
        <begin position="22"/>
        <end position="105"/>
    </location>
</feature>
<dbReference type="GeneID" id="110214211"/>
<dbReference type="GO" id="GO:0005886">
    <property type="term" value="C:plasma membrane"/>
    <property type="evidence" value="ECO:0007669"/>
    <property type="project" value="UniProtKB-SubCell"/>
</dbReference>
<dbReference type="KEGG" id="pcw:110214211"/>
<evidence type="ECO:0000256" key="13">
    <source>
        <dbReference type="ARBA" id="ARBA00039344"/>
    </source>
</evidence>
<dbReference type="InterPro" id="IPR035076">
    <property type="entry name" value="Toxin/TOLIP"/>
</dbReference>
<evidence type="ECO:0000313" key="17">
    <source>
        <dbReference type="Proteomes" id="UP000515140"/>
    </source>
</evidence>
<dbReference type="OMA" id="NAKVSCC"/>
<comment type="subunit">
    <text evidence="14">Interacts with nAChRs containing alpha-4:beta-2 (CHRNA4:CHRNB2) and alpha-7 (CHRNA7) subunits. Interacts with CHRNA4 probably in the endoplasmic reticulum prior to nAChR pentameric assembly. Interacts with KCNA2/Potassium voltage-gated channel subfamily A member 2.</text>
</comment>
<evidence type="ECO:0000313" key="18">
    <source>
        <dbReference type="RefSeq" id="XP_020850662.1"/>
    </source>
</evidence>
<evidence type="ECO:0000256" key="12">
    <source>
        <dbReference type="ARBA" id="ARBA00023288"/>
    </source>
</evidence>
<keyword evidence="7" id="KW-0256">Endoplasmic reticulum</keyword>
<keyword evidence="8" id="KW-0472">Membrane</keyword>
<dbReference type="InterPro" id="IPR045860">
    <property type="entry name" value="Snake_toxin-like_sf"/>
</dbReference>
<dbReference type="PANTHER" id="PTHR16983">
    <property type="entry name" value="UPAR/LY6 DOMAIN-CONTAINING PROTEIN"/>
    <property type="match status" value="1"/>
</dbReference>
<dbReference type="PANTHER" id="PTHR16983:SF27">
    <property type="entry name" value="LY-6_NEUROTOXIN-LIKE PROTEIN 1"/>
    <property type="match status" value="1"/>
</dbReference>
<keyword evidence="17" id="KW-1185">Reference proteome</keyword>